<evidence type="ECO:0000313" key="1">
    <source>
        <dbReference type="EMBL" id="TCU60164.1"/>
    </source>
</evidence>
<dbReference type="InterPro" id="IPR022121">
    <property type="entry name" value="Peptidase_M73_camelysin"/>
</dbReference>
<reference evidence="1 2" key="1">
    <citation type="submission" date="2019-03" db="EMBL/GenBank/DDBJ databases">
        <title>Genomic Encyclopedia of Type Strains, Phase IV (KMG-IV): sequencing the most valuable type-strain genomes for metagenomic binning, comparative biology and taxonomic classification.</title>
        <authorList>
            <person name="Goeker M."/>
        </authorList>
    </citation>
    <scope>NUCLEOTIDE SEQUENCE [LARGE SCALE GENOMIC DNA]</scope>
    <source>
        <strain evidence="1 2">DSM 29481</strain>
    </source>
</reference>
<protein>
    <submittedName>
        <fullName evidence="1">Putative ribosomally synthesized peptide with SipW-like signal peptide</fullName>
    </submittedName>
</protein>
<evidence type="ECO:0000313" key="2">
    <source>
        <dbReference type="Proteomes" id="UP000295773"/>
    </source>
</evidence>
<name>A0A4R3TG44_9FIRM</name>
<dbReference type="NCBIfam" id="TIGR04088">
    <property type="entry name" value="cognate_SipW"/>
    <property type="match status" value="1"/>
</dbReference>
<accession>A0A4R3TG44</accession>
<comment type="caution">
    <text evidence="1">The sequence shown here is derived from an EMBL/GenBank/DDBJ whole genome shotgun (WGS) entry which is preliminary data.</text>
</comment>
<sequence>MVKNKKMLALAFIGVLAVAGITGGTLAYFTDSKVAENTITMGDVDINLEEPEYDKNHPDKEITDVTPNQVIEKDPTITIKEGSKAAYIRCKINVTSDDETALPAGYAEALIANTNMDMTLWKKGADGYYYYKNKVEPVAPNNTVKFFSEVKIPETWGKEMANRSISMDVTAEAIQADNFTPAMDEDGFITGWFMSDGTTPVTPDNYNN</sequence>
<dbReference type="RefSeq" id="WP_008979774.1">
    <property type="nucleotide sequence ID" value="NZ_DBGDHU010000017.1"/>
</dbReference>
<dbReference type="Proteomes" id="UP000295773">
    <property type="component" value="Unassembled WGS sequence"/>
</dbReference>
<proteinExistence type="predicted"/>
<dbReference type="Pfam" id="PF12389">
    <property type="entry name" value="Peptidase_M73"/>
    <property type="match status" value="1"/>
</dbReference>
<dbReference type="EMBL" id="SMBP01000008">
    <property type="protein sequence ID" value="TCU60164.1"/>
    <property type="molecule type" value="Genomic_DNA"/>
</dbReference>
<gene>
    <name evidence="1" type="ORF">EDD61_10823</name>
</gene>
<dbReference type="InterPro" id="IPR023833">
    <property type="entry name" value="Signal_pept_SipW-depend-type"/>
</dbReference>
<keyword evidence="2" id="KW-1185">Reference proteome</keyword>
<organism evidence="1 2">
    <name type="scientific">Longicatena caecimuris</name>
    <dbReference type="NCBI Taxonomy" id="1796635"/>
    <lineage>
        <taxon>Bacteria</taxon>
        <taxon>Bacillati</taxon>
        <taxon>Bacillota</taxon>
        <taxon>Erysipelotrichia</taxon>
        <taxon>Erysipelotrichales</taxon>
        <taxon>Erysipelotrichaceae</taxon>
        <taxon>Longicatena</taxon>
    </lineage>
</organism>
<dbReference type="AlphaFoldDB" id="A0A4R3TG44"/>